<dbReference type="AlphaFoldDB" id="A0AB36DU24"/>
<feature type="domain" description="AB hydrolase-1" evidence="2">
    <location>
        <begin position="115"/>
        <end position="301"/>
    </location>
</feature>
<dbReference type="InterPro" id="IPR029058">
    <property type="entry name" value="AB_hydrolase_fold"/>
</dbReference>
<dbReference type="EMBL" id="MAGQ01000003">
    <property type="protein sequence ID" value="OBU79010.1"/>
    <property type="molecule type" value="Genomic_DNA"/>
</dbReference>
<proteinExistence type="predicted"/>
<dbReference type="Pfam" id="PF12697">
    <property type="entry name" value="Abhydrolase_6"/>
    <property type="match status" value="1"/>
</dbReference>
<evidence type="ECO:0000259" key="2">
    <source>
        <dbReference type="Pfam" id="PF12697"/>
    </source>
</evidence>
<evidence type="ECO:0000313" key="3">
    <source>
        <dbReference type="EMBL" id="OBU79010.1"/>
    </source>
</evidence>
<accession>A0AB36DU24</accession>
<dbReference type="Gene3D" id="3.40.50.1820">
    <property type="entry name" value="alpha/beta hydrolase"/>
    <property type="match status" value="1"/>
</dbReference>
<protein>
    <submittedName>
        <fullName evidence="3">Esterase</fullName>
    </submittedName>
</protein>
<evidence type="ECO:0000256" key="1">
    <source>
        <dbReference type="SAM" id="Phobius"/>
    </source>
</evidence>
<dbReference type="InterPro" id="IPR000073">
    <property type="entry name" value="AB_hydrolase_1"/>
</dbReference>
<keyword evidence="1" id="KW-0812">Transmembrane</keyword>
<evidence type="ECO:0000313" key="4">
    <source>
        <dbReference type="Proteomes" id="UP000092188"/>
    </source>
</evidence>
<name>A0AB36DU24_MYCGL</name>
<feature type="transmembrane region" description="Helical" evidence="1">
    <location>
        <begin position="126"/>
        <end position="145"/>
    </location>
</feature>
<comment type="caution">
    <text evidence="3">The sequence shown here is derived from an EMBL/GenBank/DDBJ whole genome shotgun (WGS) entry which is preliminary data.</text>
</comment>
<dbReference type="Proteomes" id="UP000092188">
    <property type="component" value="Unassembled WGS sequence"/>
</dbReference>
<reference evidence="3 4" key="1">
    <citation type="submission" date="2016-06" db="EMBL/GenBank/DDBJ databases">
        <authorList>
            <person name="Ricketts C."/>
            <person name="Pickler L."/>
            <person name="Maurer J."/>
            <person name="Ayyampalayam S."/>
            <person name="Garcia M."/>
            <person name="Ferguson-Noel N.M."/>
        </authorList>
    </citation>
    <scope>NUCLEOTIDE SEQUENCE [LARGE SCALE GENOMIC DNA]</scope>
    <source>
        <strain evidence="3 4">K6356</strain>
    </source>
</reference>
<dbReference type="SUPFAM" id="SSF53474">
    <property type="entry name" value="alpha/beta-Hydrolases"/>
    <property type="match status" value="1"/>
</dbReference>
<gene>
    <name evidence="3" type="ORF">BAY36_00985</name>
</gene>
<feature type="transmembrane region" description="Helical" evidence="1">
    <location>
        <begin position="12"/>
        <end position="33"/>
    </location>
</feature>
<keyword evidence="1" id="KW-0472">Membrane</keyword>
<sequence>MLINFIRNQHAFFVLRHINFYLLLYIIISLIFMNKTIKGVDLNHLKVIKKNNKNAEVDLIFCHGIATEPGLHYKIIKQIKNVNHYDLGFPAHYETEEKFKYKHLNIRYFAKLLVVFLRENPDLKNIVLAGHSMGCAVIMIALNLMNKEERNRIKQILLGAPLTINTIFTAWNFTKYFTADAHKADEKVIKKFFKDLFYDYQKFVKDFDKWFSLEFYKKTQNDQKKLALSIMSPISVKNILKSYHSFKEYEKVTIITADKDTLVPFTIIRSYIKRYLKGARHIEIKKAGHAFILEHKKEYIEILKGIIESAKEVK</sequence>
<organism evidence="3 4">
    <name type="scientific">Mycoplasmoides gallisepticum</name>
    <name type="common">Mycoplasma gallisepticum</name>
    <dbReference type="NCBI Taxonomy" id="2096"/>
    <lineage>
        <taxon>Bacteria</taxon>
        <taxon>Bacillati</taxon>
        <taxon>Mycoplasmatota</taxon>
        <taxon>Mycoplasmoidales</taxon>
        <taxon>Mycoplasmoidaceae</taxon>
        <taxon>Mycoplasmoides</taxon>
    </lineage>
</organism>
<keyword evidence="1" id="KW-1133">Transmembrane helix</keyword>